<dbReference type="GO" id="GO:0005085">
    <property type="term" value="F:guanyl-nucleotide exchange factor activity"/>
    <property type="evidence" value="ECO:0007669"/>
    <property type="project" value="UniProtKB-KW"/>
</dbReference>
<dbReference type="OrthoDB" id="2272012at2759"/>
<keyword evidence="2" id="KW-0344">Guanine-nucleotide releasing factor</keyword>
<dbReference type="SMART" id="SM00036">
    <property type="entry name" value="CNH"/>
    <property type="match status" value="1"/>
</dbReference>
<dbReference type="HOGENOM" id="CLU_005275_0_0_1"/>
<dbReference type="EMBL" id="KN840532">
    <property type="protein sequence ID" value="KIP05848.1"/>
    <property type="molecule type" value="Genomic_DNA"/>
</dbReference>
<dbReference type="InterPro" id="IPR052233">
    <property type="entry name" value="Rho-type_GEFs"/>
</dbReference>
<feature type="compositionally biased region" description="Low complexity" evidence="3">
    <location>
        <begin position="51"/>
        <end position="63"/>
    </location>
</feature>
<feature type="compositionally biased region" description="Polar residues" evidence="3">
    <location>
        <begin position="143"/>
        <end position="152"/>
    </location>
</feature>
<evidence type="ECO:0000256" key="3">
    <source>
        <dbReference type="SAM" id="MobiDB-lite"/>
    </source>
</evidence>
<dbReference type="SUPFAM" id="SSF48065">
    <property type="entry name" value="DBL homology domain (DH-domain)"/>
    <property type="match status" value="1"/>
</dbReference>
<evidence type="ECO:0000256" key="2">
    <source>
        <dbReference type="ARBA" id="ARBA00022658"/>
    </source>
</evidence>
<feature type="domain" description="CNH" evidence="6">
    <location>
        <begin position="598"/>
        <end position="909"/>
    </location>
</feature>
<dbReference type="AlphaFoldDB" id="A0A0C3PIM8"/>
<dbReference type="Gene3D" id="2.30.29.30">
    <property type="entry name" value="Pleckstrin-homology domain (PH domain)/Phosphotyrosine-binding domain (PTB)"/>
    <property type="match status" value="1"/>
</dbReference>
<keyword evidence="1" id="KW-0597">Phosphoprotein</keyword>
<feature type="domain" description="PH" evidence="4">
    <location>
        <begin position="429"/>
        <end position="563"/>
    </location>
</feature>
<evidence type="ECO:0000259" key="6">
    <source>
        <dbReference type="PROSITE" id="PS50219"/>
    </source>
</evidence>
<dbReference type="SMART" id="SM00233">
    <property type="entry name" value="PH"/>
    <property type="match status" value="1"/>
</dbReference>
<evidence type="ECO:0008006" key="9">
    <source>
        <dbReference type="Google" id="ProtNLM"/>
    </source>
</evidence>
<dbReference type="InterPro" id="IPR001849">
    <property type="entry name" value="PH_domain"/>
</dbReference>
<evidence type="ECO:0000313" key="7">
    <source>
        <dbReference type="EMBL" id="KIP05848.1"/>
    </source>
</evidence>
<dbReference type="InterPro" id="IPR011993">
    <property type="entry name" value="PH-like_dom_sf"/>
</dbReference>
<dbReference type="PANTHER" id="PTHR46572:SF1">
    <property type="entry name" value="RHO1 GUANINE NUCLEOTIDE EXCHANGE FACTOR TUS1"/>
    <property type="match status" value="1"/>
</dbReference>
<dbReference type="InterPro" id="IPR041675">
    <property type="entry name" value="PH_5"/>
</dbReference>
<name>A0A0C3PIM8_PHLG1</name>
<evidence type="ECO:0000313" key="8">
    <source>
        <dbReference type="Proteomes" id="UP000053257"/>
    </source>
</evidence>
<dbReference type="InterPro" id="IPR001180">
    <property type="entry name" value="CNH_dom"/>
</dbReference>
<proteinExistence type="predicted"/>
<evidence type="ECO:0000259" key="4">
    <source>
        <dbReference type="PROSITE" id="PS50003"/>
    </source>
</evidence>
<feature type="domain" description="DH" evidence="5">
    <location>
        <begin position="205"/>
        <end position="394"/>
    </location>
</feature>
<accession>A0A0C3PIM8</accession>
<sequence length="955" mass="107919">MSPRPHPHIAIPIGAEPPSHPSARHVDDWTDLLPPSGDPLNLWSDDHRHSTFSPSSPSTSRPRIVFPEPEIPRPASRASSVHETSPRSYAFPEPQLYMSPIARTTSLRPSVSHQNLGHRSAKSESMLSARSSVNRGESRPPSFVSTESSPESTPAVLSDELSSLTLDSNEGLRRFQAGELNENDEEWHRLVPKAALETLDKGEIQRQSVIFEIIKSERDYVRDLELVQDVFIDPLVNTSPIPQSRMRGYVSEVFYNLNEILVYHRQMLDRLLELQRDQHPLITDFASIVLDTSLTFCSAYEEYIKHYPLSEAYHRKELNRNTKYQYFLSQCSQDPRIRKRDLITFLSRPVTRLPRLLLLLTTTRKHTPADHTDLKTLSLLIDLLGKFIKSTQPGIEAAEGKVKFWALCEGLSFQKGEIIELDLYDDSRTLLHSGRVARRYTSRTEVTYTWVDLNVALLDNYLLLLKPESRPSGTARNNVISRPIPLEYLRLAAFDAPPENRREKASSTIEQARLFDSFRSRHRPMYPFTIYHASAVFIRRYTLYATSEQERAQWYRALFDAIGLRHARQASNIWFGQQMINDKFFRMLSGHASSSRNTGKIRTATSFPYGNKTMIAVGTSSGVYVTLRGSPDFKRVLKKTNTQYIFALPEYNNKILLHSDDGLESYSSDVMAQVILGTSKPQDLDKTKERVSDQNAAIILTRIVKVGGRTIVLYVTKSFLQVTLHALEVGTPADLSANPRRSVSSGLISLRSFGEPIWIPKDSHEIVALHKTIGVCAERSIYVYDPTNLSASSTNAIVIPNFNDATEPMQLLRQRSSSAKPLGLIKVASNELLVVFDELGCYIDRHGVPCRFSGFLRWETKATSYAHRGDHILLFSPEFIEVRSVMSGKLVQVIEGQDIRLVHASDRSILVAMRGPDEKGGSGPSDKLVELVETADLTAQHTPKNVPGLWDEWDM</sequence>
<feature type="region of interest" description="Disordered" evidence="3">
    <location>
        <begin position="1"/>
        <end position="95"/>
    </location>
</feature>
<dbReference type="SUPFAM" id="SSF50729">
    <property type="entry name" value="PH domain-like"/>
    <property type="match status" value="1"/>
</dbReference>
<dbReference type="SMART" id="SM00325">
    <property type="entry name" value="RhoGEF"/>
    <property type="match status" value="1"/>
</dbReference>
<dbReference type="Pfam" id="PF00780">
    <property type="entry name" value="CNH"/>
    <property type="match status" value="1"/>
</dbReference>
<evidence type="ECO:0000259" key="5">
    <source>
        <dbReference type="PROSITE" id="PS50010"/>
    </source>
</evidence>
<protein>
    <recommendedName>
        <fullName evidence="9">DH domain-containing protein</fullName>
    </recommendedName>
</protein>
<gene>
    <name evidence="7" type="ORF">PHLGIDRAFT_128632</name>
</gene>
<dbReference type="STRING" id="745531.A0A0C3PIM8"/>
<feature type="compositionally biased region" description="Polar residues" evidence="3">
    <location>
        <begin position="107"/>
        <end position="135"/>
    </location>
</feature>
<dbReference type="Pfam" id="PF15405">
    <property type="entry name" value="PH_5"/>
    <property type="match status" value="1"/>
</dbReference>
<dbReference type="Proteomes" id="UP000053257">
    <property type="component" value="Unassembled WGS sequence"/>
</dbReference>
<reference evidence="7 8" key="1">
    <citation type="journal article" date="2014" name="PLoS Genet.">
        <title>Analysis of the Phlebiopsis gigantea genome, transcriptome and secretome provides insight into its pioneer colonization strategies of wood.</title>
        <authorList>
            <person name="Hori C."/>
            <person name="Ishida T."/>
            <person name="Igarashi K."/>
            <person name="Samejima M."/>
            <person name="Suzuki H."/>
            <person name="Master E."/>
            <person name="Ferreira P."/>
            <person name="Ruiz-Duenas F.J."/>
            <person name="Held B."/>
            <person name="Canessa P."/>
            <person name="Larrondo L.F."/>
            <person name="Schmoll M."/>
            <person name="Druzhinina I.S."/>
            <person name="Kubicek C.P."/>
            <person name="Gaskell J.A."/>
            <person name="Kersten P."/>
            <person name="St John F."/>
            <person name="Glasner J."/>
            <person name="Sabat G."/>
            <person name="Splinter BonDurant S."/>
            <person name="Syed K."/>
            <person name="Yadav J."/>
            <person name="Mgbeahuruike A.C."/>
            <person name="Kovalchuk A."/>
            <person name="Asiegbu F.O."/>
            <person name="Lackner G."/>
            <person name="Hoffmeister D."/>
            <person name="Rencoret J."/>
            <person name="Gutierrez A."/>
            <person name="Sun H."/>
            <person name="Lindquist E."/>
            <person name="Barry K."/>
            <person name="Riley R."/>
            <person name="Grigoriev I.V."/>
            <person name="Henrissat B."/>
            <person name="Kues U."/>
            <person name="Berka R.M."/>
            <person name="Martinez A.T."/>
            <person name="Covert S.F."/>
            <person name="Blanchette R.A."/>
            <person name="Cullen D."/>
        </authorList>
    </citation>
    <scope>NUCLEOTIDE SEQUENCE [LARGE SCALE GENOMIC DNA]</scope>
    <source>
        <strain evidence="7 8">11061_1 CR5-6</strain>
    </source>
</reference>
<evidence type="ECO:0000256" key="1">
    <source>
        <dbReference type="ARBA" id="ARBA00022553"/>
    </source>
</evidence>
<dbReference type="PANTHER" id="PTHR46572">
    <property type="entry name" value="RHO1 GDP-GTP EXCHANGE PROTEIN 1-RELATED"/>
    <property type="match status" value="1"/>
</dbReference>
<organism evidence="7 8">
    <name type="scientific">Phlebiopsis gigantea (strain 11061_1 CR5-6)</name>
    <name type="common">White-rot fungus</name>
    <name type="synonym">Peniophora gigantea</name>
    <dbReference type="NCBI Taxonomy" id="745531"/>
    <lineage>
        <taxon>Eukaryota</taxon>
        <taxon>Fungi</taxon>
        <taxon>Dikarya</taxon>
        <taxon>Basidiomycota</taxon>
        <taxon>Agaricomycotina</taxon>
        <taxon>Agaricomycetes</taxon>
        <taxon>Polyporales</taxon>
        <taxon>Phanerochaetaceae</taxon>
        <taxon>Phlebiopsis</taxon>
    </lineage>
</organism>
<dbReference type="InterPro" id="IPR000219">
    <property type="entry name" value="DH_dom"/>
</dbReference>
<dbReference type="Gene3D" id="1.20.900.10">
    <property type="entry name" value="Dbl homology (DH) domain"/>
    <property type="match status" value="1"/>
</dbReference>
<dbReference type="PROSITE" id="PS50219">
    <property type="entry name" value="CNH"/>
    <property type="match status" value="1"/>
</dbReference>
<keyword evidence="8" id="KW-1185">Reference proteome</keyword>
<feature type="compositionally biased region" description="Polar residues" evidence="3">
    <location>
        <begin position="77"/>
        <end position="87"/>
    </location>
</feature>
<dbReference type="PROSITE" id="PS50003">
    <property type="entry name" value="PH_DOMAIN"/>
    <property type="match status" value="1"/>
</dbReference>
<feature type="region of interest" description="Disordered" evidence="3">
    <location>
        <begin position="107"/>
        <end position="159"/>
    </location>
</feature>
<dbReference type="PROSITE" id="PS50010">
    <property type="entry name" value="DH_2"/>
    <property type="match status" value="1"/>
</dbReference>
<dbReference type="InterPro" id="IPR035899">
    <property type="entry name" value="DBL_dom_sf"/>
</dbReference>
<dbReference type="Pfam" id="PF00621">
    <property type="entry name" value="RhoGEF"/>
    <property type="match status" value="1"/>
</dbReference>